<name>A0A9W6ZH44_9STRA</name>
<proteinExistence type="predicted"/>
<gene>
    <name evidence="1" type="ORF">TrRE_jg431</name>
</gene>
<comment type="caution">
    <text evidence="1">The sequence shown here is derived from an EMBL/GenBank/DDBJ whole genome shotgun (WGS) entry which is preliminary data.</text>
</comment>
<evidence type="ECO:0000313" key="1">
    <source>
        <dbReference type="EMBL" id="GMH52031.1"/>
    </source>
</evidence>
<protein>
    <submittedName>
        <fullName evidence="1">Uncharacterized protein</fullName>
    </submittedName>
</protein>
<evidence type="ECO:0000313" key="2">
    <source>
        <dbReference type="Proteomes" id="UP001165082"/>
    </source>
</evidence>
<organism evidence="1 2">
    <name type="scientific">Triparma retinervis</name>
    <dbReference type="NCBI Taxonomy" id="2557542"/>
    <lineage>
        <taxon>Eukaryota</taxon>
        <taxon>Sar</taxon>
        <taxon>Stramenopiles</taxon>
        <taxon>Ochrophyta</taxon>
        <taxon>Bolidophyceae</taxon>
        <taxon>Parmales</taxon>
        <taxon>Triparmaceae</taxon>
        <taxon>Triparma</taxon>
    </lineage>
</organism>
<keyword evidence="2" id="KW-1185">Reference proteome</keyword>
<dbReference type="EMBL" id="BRXZ01005899">
    <property type="protein sequence ID" value="GMH52031.1"/>
    <property type="molecule type" value="Genomic_DNA"/>
</dbReference>
<sequence>MMAAANIMAPQTYDDYQAAFPTEGTTSPSHTPLNGFWCRVCHGEDKPTDEDNLLSSNLANLGAGFGIRCKCSRSWMEKIGEASLKSRPDFTDVDGETIIETKSKGQQKLDHTCIYDKEYQTVVEYDGMQHFSDKDKFKRDFKDRTEMDQYKVDAIHDGTLVRGRKVKFFLRMAYPGNRTTRIQGKIKELLDHFKSEVKKLSKEQLQDNTVIFICLDEDKKKYTPLGLPKHKDKWEDAL</sequence>
<dbReference type="AlphaFoldDB" id="A0A9W6ZH44"/>
<dbReference type="Proteomes" id="UP001165082">
    <property type="component" value="Unassembled WGS sequence"/>
</dbReference>
<accession>A0A9W6ZH44</accession>
<reference evidence="1" key="1">
    <citation type="submission" date="2022-07" db="EMBL/GenBank/DDBJ databases">
        <title>Genome analysis of Parmales, a sister group of diatoms, reveals the evolutionary specialization of diatoms from phago-mixotrophs to photoautotrophs.</title>
        <authorList>
            <person name="Ban H."/>
            <person name="Sato S."/>
            <person name="Yoshikawa S."/>
            <person name="Kazumasa Y."/>
            <person name="Nakamura Y."/>
            <person name="Ichinomiya M."/>
            <person name="Saitoh K."/>
            <person name="Sato N."/>
            <person name="Blanc-Mathieu R."/>
            <person name="Endo H."/>
            <person name="Kuwata A."/>
            <person name="Ogata H."/>
        </authorList>
    </citation>
    <scope>NUCLEOTIDE SEQUENCE</scope>
</reference>